<keyword evidence="3" id="KW-0732">Signal</keyword>
<name>A0A2W1LDK6_9BACL</name>
<proteinExistence type="predicted"/>
<dbReference type="InterPro" id="IPR008928">
    <property type="entry name" value="6-hairpin_glycosidase_sf"/>
</dbReference>
<dbReference type="SUPFAM" id="SSF49265">
    <property type="entry name" value="Fibronectin type III"/>
    <property type="match status" value="1"/>
</dbReference>
<dbReference type="Pfam" id="PF02011">
    <property type="entry name" value="Glyco_hydro_48"/>
    <property type="match status" value="2"/>
</dbReference>
<dbReference type="SMART" id="SM01067">
    <property type="entry name" value="CBM_3"/>
    <property type="match status" value="1"/>
</dbReference>
<feature type="domain" description="Fibronectin type-III" evidence="4">
    <location>
        <begin position="749"/>
        <end position="840"/>
    </location>
</feature>
<keyword evidence="7" id="KW-1185">Reference proteome</keyword>
<dbReference type="InterPro" id="IPR036116">
    <property type="entry name" value="FN3_sf"/>
</dbReference>
<dbReference type="Gene3D" id="2.60.40.710">
    <property type="entry name" value="Endoglucanase-like"/>
    <property type="match status" value="1"/>
</dbReference>
<gene>
    <name evidence="6" type="ORF">DNH61_09645</name>
</gene>
<reference evidence="6 7" key="1">
    <citation type="submission" date="2018-06" db="EMBL/GenBank/DDBJ databases">
        <title>Paenibacillus imtechensis sp. nov.</title>
        <authorList>
            <person name="Pinnaka A.K."/>
            <person name="Singh H."/>
            <person name="Kaur M."/>
        </authorList>
    </citation>
    <scope>NUCLEOTIDE SEQUENCE [LARGE SCALE GENOMIC DNA]</scope>
    <source>
        <strain evidence="6 7">SMB1</strain>
    </source>
</reference>
<sequence>MIASSKRKIIALMLTLTMLLSLLTSAAAGAERVQSAAALDNVHQERFLQMYEQIKDPASGYFSPEGIPYHAIETLMSEAPDYGHMTTSEAYSYWFWLEALYGYYTGDWTHLEAAWDNMEKFIIPSAKEQPTMGYYNPSSPATSAGEKPQPDMYPSQIDGKYPAGRDPLDAELKAAYGNNDTYLMHWLVDVDNFYGFGNTLNPSHTATYVNTFQRGEQESVWEAVPHPSQDDHSFGKPGEGFMTLFTKETAAPAKQWRYTNATDAEGRAVQVMYWAKEMGYNNPVYLDKAKKMGDYLRYGMFDKYFMKIGSSANGTPAPGTGKDAAHYLMSWYTAWGGGLGDNGTGNWAWRIGASHVHHAYQNVVAAYALSQPEGGLIPKSATAQQDWNTSLKRQLEFYTWLQSSEGAIGGGATNSWDGDYKTYPAGVSRFYDMAYDEDPVYHDPPSNTWFGFQTWPLERVAELYYIMASSGDTSSENFKMAKQVIENWIDWSIDYVFVNEKPVTDADGYYLDANGSRILGGQDPAVATVSQPGQFYVPGSQEWQGQPDTWKGYSSFTGNPGFHVVTKDPSQDVGVLGNYIKALTFYAAGTKAENGDFSALGSQAKTTAEELLDVAWGHNDGIGITLPESRADYYRYFTKEVYIPNGWSGKFGQGNTIPGTAGVPSDPAKGGNGVYISYADLRPDIKNDPQWSYLEQLYKSSYNPVTKKWENGTPTFTYHRFWSQVDMATAYAEYDRLIASGDTGSEPTAPVVPAGLRAAAGDGKVELSWNNAAGAAEYVVKRSEASGGPYTVIATQAGLSYTDTNVTNGKTYYYVVSAANAQGESANSAEVTAVPAAAPEEPEEPVGDLKLQYKAGDTNATDNQFKPHLRIVNAGTSSVPLSDLKIRYYYTVDGDKPQTFNCDWATVGCSNLSGSLVKMDKAVEGADYYLEIGFAAGAGSVAAGGNTGEMQIRINKNDWSSFNEADDFSYDATKSAFADWNKVALYHNGKLVWGLEPK</sequence>
<feature type="domain" description="CBM3" evidence="5">
    <location>
        <begin position="845"/>
        <end position="998"/>
    </location>
</feature>
<dbReference type="GO" id="GO:0008810">
    <property type="term" value="F:cellulase activity"/>
    <property type="evidence" value="ECO:0007669"/>
    <property type="project" value="InterPro"/>
</dbReference>
<feature type="active site" description="Proton donor" evidence="1">
    <location>
        <position position="89"/>
    </location>
</feature>
<dbReference type="PROSITE" id="PS51172">
    <property type="entry name" value="CBM3"/>
    <property type="match status" value="1"/>
</dbReference>
<dbReference type="Pfam" id="PF00942">
    <property type="entry name" value="CBM_3"/>
    <property type="match status" value="1"/>
</dbReference>
<feature type="signal peptide" evidence="3">
    <location>
        <begin position="1"/>
        <end position="26"/>
    </location>
</feature>
<dbReference type="Gene3D" id="1.50.10.10">
    <property type="match status" value="3"/>
</dbReference>
<dbReference type="OrthoDB" id="33861at2"/>
<evidence type="ECO:0000313" key="7">
    <source>
        <dbReference type="Proteomes" id="UP000249522"/>
    </source>
</evidence>
<evidence type="ECO:0000256" key="2">
    <source>
        <dbReference type="SAM" id="MobiDB-lite"/>
    </source>
</evidence>
<dbReference type="SUPFAM" id="SSF48208">
    <property type="entry name" value="Six-hairpin glycosidases"/>
    <property type="match status" value="1"/>
</dbReference>
<feature type="chain" id="PRO_5038595994" evidence="3">
    <location>
        <begin position="27"/>
        <end position="998"/>
    </location>
</feature>
<feature type="region of interest" description="Disordered" evidence="2">
    <location>
        <begin position="133"/>
        <end position="156"/>
    </location>
</feature>
<comment type="caution">
    <text evidence="6">The sequence shown here is derived from an EMBL/GenBank/DDBJ whole genome shotgun (WGS) entry which is preliminary data.</text>
</comment>
<dbReference type="InterPro" id="IPR000556">
    <property type="entry name" value="Glyco_hydro_48F"/>
</dbReference>
<evidence type="ECO:0000256" key="3">
    <source>
        <dbReference type="SAM" id="SignalP"/>
    </source>
</evidence>
<dbReference type="InterPro" id="IPR008965">
    <property type="entry name" value="CBM2/CBM3_carb-bd_dom_sf"/>
</dbReference>
<dbReference type="InterPro" id="IPR036966">
    <property type="entry name" value="CBM3_sf"/>
</dbReference>
<evidence type="ECO:0000256" key="1">
    <source>
        <dbReference type="PIRSR" id="PIRSR600556-1"/>
    </source>
</evidence>
<dbReference type="RefSeq" id="WP_111146448.1">
    <property type="nucleotide sequence ID" value="NZ_QKRB01000042.1"/>
</dbReference>
<dbReference type="PRINTS" id="PR00844">
    <property type="entry name" value="GLHYDRLASE48"/>
</dbReference>
<dbReference type="AlphaFoldDB" id="A0A2W1LDK6"/>
<accession>A0A2W1LDK6</accession>
<dbReference type="InterPro" id="IPR012341">
    <property type="entry name" value="6hp_glycosidase-like_sf"/>
</dbReference>
<dbReference type="PROSITE" id="PS50853">
    <property type="entry name" value="FN3"/>
    <property type="match status" value="1"/>
</dbReference>
<dbReference type="InterPro" id="IPR001956">
    <property type="entry name" value="CBM3"/>
</dbReference>
<dbReference type="GO" id="GO:0030245">
    <property type="term" value="P:cellulose catabolic process"/>
    <property type="evidence" value="ECO:0007669"/>
    <property type="project" value="InterPro"/>
</dbReference>
<protein>
    <submittedName>
        <fullName evidence="6">Cellulose 1,4-beta-cellobiosidase</fullName>
    </submittedName>
</protein>
<dbReference type="SMART" id="SM00060">
    <property type="entry name" value="FN3"/>
    <property type="match status" value="1"/>
</dbReference>
<evidence type="ECO:0000259" key="4">
    <source>
        <dbReference type="PROSITE" id="PS50853"/>
    </source>
</evidence>
<dbReference type="SUPFAM" id="SSF49384">
    <property type="entry name" value="Carbohydrate-binding domain"/>
    <property type="match status" value="1"/>
</dbReference>
<dbReference type="Proteomes" id="UP000249522">
    <property type="component" value="Unassembled WGS sequence"/>
</dbReference>
<evidence type="ECO:0000313" key="6">
    <source>
        <dbReference type="EMBL" id="PZD96160.1"/>
    </source>
</evidence>
<evidence type="ECO:0000259" key="5">
    <source>
        <dbReference type="PROSITE" id="PS51172"/>
    </source>
</evidence>
<organism evidence="6 7">
    <name type="scientific">Paenibacillus sambharensis</name>
    <dbReference type="NCBI Taxonomy" id="1803190"/>
    <lineage>
        <taxon>Bacteria</taxon>
        <taxon>Bacillati</taxon>
        <taxon>Bacillota</taxon>
        <taxon>Bacilli</taxon>
        <taxon>Bacillales</taxon>
        <taxon>Paenibacillaceae</taxon>
        <taxon>Paenibacillus</taxon>
    </lineage>
</organism>
<dbReference type="CDD" id="cd00063">
    <property type="entry name" value="FN3"/>
    <property type="match status" value="1"/>
</dbReference>
<dbReference type="InterPro" id="IPR013783">
    <property type="entry name" value="Ig-like_fold"/>
</dbReference>
<dbReference type="InterPro" id="IPR003961">
    <property type="entry name" value="FN3_dom"/>
</dbReference>
<dbReference type="Gene3D" id="2.60.40.10">
    <property type="entry name" value="Immunoglobulins"/>
    <property type="match status" value="1"/>
</dbReference>
<dbReference type="GO" id="GO:0030248">
    <property type="term" value="F:cellulose binding"/>
    <property type="evidence" value="ECO:0007669"/>
    <property type="project" value="InterPro"/>
</dbReference>
<feature type="active site" description="Nucleophile" evidence="1">
    <location>
        <position position="263"/>
    </location>
</feature>
<dbReference type="EMBL" id="QKRB01000042">
    <property type="protein sequence ID" value="PZD96160.1"/>
    <property type="molecule type" value="Genomic_DNA"/>
</dbReference>